<dbReference type="InterPro" id="IPR001387">
    <property type="entry name" value="Cro/C1-type_HTH"/>
</dbReference>
<dbReference type="EMBL" id="LDOT01000001">
    <property type="protein sequence ID" value="KLV09595.1"/>
    <property type="molecule type" value="Genomic_DNA"/>
</dbReference>
<dbReference type="PATRIC" id="fig|1195763.3.peg.100"/>
<sequence length="174" mass="19671">MNWLEALTAELSKDGVTQNKLARDLGISSSMLSQVIRGIYPGSTETLQARVEGRLMDYTVQCPVKGCIRRDECVDHQNKPFSSANRERVKMHRACRSGCPYSKLEPTVNAQRIDVRVSATDEAYNLDSQLAFIRRSAQGDTLKLNGLLEKELSRLASRYNQLLWSSKYARRSKS</sequence>
<organism evidence="1 2">
    <name type="scientific">Photobacterium aquae</name>
    <dbReference type="NCBI Taxonomy" id="1195763"/>
    <lineage>
        <taxon>Bacteria</taxon>
        <taxon>Pseudomonadati</taxon>
        <taxon>Pseudomonadota</taxon>
        <taxon>Gammaproteobacteria</taxon>
        <taxon>Vibrionales</taxon>
        <taxon>Vibrionaceae</taxon>
        <taxon>Photobacterium</taxon>
    </lineage>
</organism>
<evidence type="ECO:0000313" key="2">
    <source>
        <dbReference type="Proteomes" id="UP000036097"/>
    </source>
</evidence>
<gene>
    <name evidence="1" type="ORF">ABT56_00470</name>
</gene>
<dbReference type="InterPro" id="IPR010982">
    <property type="entry name" value="Lambda_DNA-bd_dom_sf"/>
</dbReference>
<dbReference type="Gene3D" id="1.10.260.40">
    <property type="entry name" value="lambda repressor-like DNA-binding domains"/>
    <property type="match status" value="1"/>
</dbReference>
<dbReference type="RefSeq" id="WP_047876882.1">
    <property type="nucleotide sequence ID" value="NZ_LDOT01000001.1"/>
</dbReference>
<protein>
    <submittedName>
        <fullName evidence="1">Uncharacterized protein</fullName>
    </submittedName>
</protein>
<dbReference type="GO" id="GO:0003677">
    <property type="term" value="F:DNA binding"/>
    <property type="evidence" value="ECO:0007669"/>
    <property type="project" value="InterPro"/>
</dbReference>
<dbReference type="AlphaFoldDB" id="A0A0J1HD80"/>
<comment type="caution">
    <text evidence="1">The sequence shown here is derived from an EMBL/GenBank/DDBJ whole genome shotgun (WGS) entry which is preliminary data.</text>
</comment>
<dbReference type="OrthoDB" id="6064795at2"/>
<dbReference type="SUPFAM" id="SSF47413">
    <property type="entry name" value="lambda repressor-like DNA-binding domains"/>
    <property type="match status" value="1"/>
</dbReference>
<name>A0A0J1HD80_9GAMM</name>
<evidence type="ECO:0000313" key="1">
    <source>
        <dbReference type="EMBL" id="KLV09595.1"/>
    </source>
</evidence>
<dbReference type="CDD" id="cd00093">
    <property type="entry name" value="HTH_XRE"/>
    <property type="match status" value="1"/>
</dbReference>
<proteinExistence type="predicted"/>
<reference evidence="1 2" key="1">
    <citation type="submission" date="2015-05" db="EMBL/GenBank/DDBJ databases">
        <title>Photobacterium galathea sp. nov.</title>
        <authorList>
            <person name="Machado H."/>
            <person name="Gram L."/>
        </authorList>
    </citation>
    <scope>NUCLEOTIDE SEQUENCE [LARGE SCALE GENOMIC DNA]</scope>
    <source>
        <strain evidence="1 2">CGMCC 1.12159</strain>
    </source>
</reference>
<accession>A0A0J1HD80</accession>
<dbReference type="Proteomes" id="UP000036097">
    <property type="component" value="Unassembled WGS sequence"/>
</dbReference>
<keyword evidence="2" id="KW-1185">Reference proteome</keyword>
<dbReference type="STRING" id="1195763.ABT56_00470"/>